<comment type="caution">
    <text evidence="2">The sequence shown here is derived from an EMBL/GenBank/DDBJ whole genome shotgun (WGS) entry which is preliminary data.</text>
</comment>
<gene>
    <name evidence="3" type="ORF">D0U04_05425</name>
    <name evidence="2" type="ORF">DJ93_3372</name>
</gene>
<evidence type="ECO:0000313" key="4">
    <source>
        <dbReference type="Proteomes" id="UP000029389"/>
    </source>
</evidence>
<dbReference type="PATRIC" id="fig|1405.8.peg.3461"/>
<dbReference type="AlphaFoldDB" id="A0A090YUK8"/>
<feature type="transmembrane region" description="Helical" evidence="1">
    <location>
        <begin position="130"/>
        <end position="151"/>
    </location>
</feature>
<keyword evidence="5" id="KW-1185">Reference proteome</keyword>
<keyword evidence="1" id="KW-0472">Membrane</keyword>
<feature type="transmembrane region" description="Helical" evidence="1">
    <location>
        <begin position="279"/>
        <end position="297"/>
    </location>
</feature>
<keyword evidence="1" id="KW-1133">Transmembrane helix</keyword>
<evidence type="ECO:0000313" key="2">
    <source>
        <dbReference type="EMBL" id="KFN01628.1"/>
    </source>
</evidence>
<dbReference type="STRING" id="1405.B7492_04910"/>
<feature type="transmembrane region" description="Helical" evidence="1">
    <location>
        <begin position="56"/>
        <end position="74"/>
    </location>
</feature>
<feature type="transmembrane region" description="Helical" evidence="1">
    <location>
        <begin position="163"/>
        <end position="180"/>
    </location>
</feature>
<dbReference type="PIRSF" id="PIRSF037259">
    <property type="entry name" value="EcsB_ABC"/>
    <property type="match status" value="1"/>
</dbReference>
<proteinExistence type="predicted"/>
<dbReference type="EMBL" id="JMQC01000008">
    <property type="protein sequence ID" value="KFN01628.1"/>
    <property type="molecule type" value="Genomic_DNA"/>
</dbReference>
<evidence type="ECO:0000313" key="3">
    <source>
        <dbReference type="EMBL" id="RFT67903.1"/>
    </source>
</evidence>
<keyword evidence="1" id="KW-0812">Transmembrane</keyword>
<dbReference type="GO" id="GO:0016020">
    <property type="term" value="C:membrane"/>
    <property type="evidence" value="ECO:0007669"/>
    <property type="project" value="InterPro"/>
</dbReference>
<sequence length="399" mass="47130">MSIETLWSTRFQQHLQNVITYFARMISGLLYSFIFISCVGAYYYAKFLKTSPSKGFALLLITTILTIIITRCPIRTFIQKPDAVYLLALEEKLTSYFKQSLLFNYVVQLFPLLFTFLIIVPLAMQSLQVTVPFLCTIFTILIMLKGWNIYIHWIWRDNHEKNIWLIIRAFCNVLMIYMLFYSANVIVLGGLLLLLAFLLLYTIKQPTKRIGWEYIIEQEEKMDIRFYQFANFFTDVPQLKKQVKQRKWLTSWIEPILHKKRATFFYLNMLSFLRANDYFGIYIRLSIIGSFIIYFIPNIYVKGAITYCIIYMTAMQLHSLWKYFSGNIIVALYPIHTDERTNQFLSLIFTITSIQLAIFSVFILIATVQLLHVFIIIIIGILWIQFIIIPKTKKRISSL</sequence>
<dbReference type="Proteomes" id="UP000029389">
    <property type="component" value="Unassembled WGS sequence"/>
</dbReference>
<reference evidence="3 5" key="2">
    <citation type="submission" date="2018-08" db="EMBL/GenBank/DDBJ databases">
        <title>Bacillus clarus sp. nov. strain PS00077A.</title>
        <authorList>
            <person name="Mendez Acevedo M."/>
            <person name="Carroll L."/>
            <person name="Mukherjee M."/>
            <person name="Wiedmann M."/>
            <person name="Kovac J."/>
        </authorList>
    </citation>
    <scope>NUCLEOTIDE SEQUENCE [LARGE SCALE GENOMIC DNA]</scope>
    <source>
        <strain evidence="3 5">PS00077A</strain>
    </source>
</reference>
<feature type="transmembrane region" description="Helical" evidence="1">
    <location>
        <begin position="102"/>
        <end position="124"/>
    </location>
</feature>
<evidence type="ECO:0000256" key="1">
    <source>
        <dbReference type="SAM" id="Phobius"/>
    </source>
</evidence>
<dbReference type="InterPro" id="IPR010288">
    <property type="entry name" value="EcsB_ABC"/>
</dbReference>
<dbReference type="EMBL" id="QVOD01000004">
    <property type="protein sequence ID" value="RFT67903.1"/>
    <property type="molecule type" value="Genomic_DNA"/>
</dbReference>
<feature type="transmembrane region" description="Helical" evidence="1">
    <location>
        <begin position="186"/>
        <end position="203"/>
    </location>
</feature>
<dbReference type="Proteomes" id="UP000264294">
    <property type="component" value="Unassembled WGS sequence"/>
</dbReference>
<organism evidence="2 4">
    <name type="scientific">Bacillus clarus</name>
    <dbReference type="NCBI Taxonomy" id="2338372"/>
    <lineage>
        <taxon>Bacteria</taxon>
        <taxon>Bacillati</taxon>
        <taxon>Bacillota</taxon>
        <taxon>Bacilli</taxon>
        <taxon>Bacillales</taxon>
        <taxon>Bacillaceae</taxon>
        <taxon>Bacillus</taxon>
        <taxon>Bacillus cereus group</taxon>
    </lineage>
</organism>
<reference evidence="2 4" key="1">
    <citation type="submission" date="2014-04" db="EMBL/GenBank/DDBJ databases">
        <authorList>
            <person name="Bishop-Lilly K.A."/>
            <person name="Broomall S.M."/>
            <person name="Chain P.S."/>
            <person name="Chertkov O."/>
            <person name="Coyne S.R."/>
            <person name="Daligault H.E."/>
            <person name="Davenport K.W."/>
            <person name="Erkkila T."/>
            <person name="Frey K.G."/>
            <person name="Gibbons H.S."/>
            <person name="Gu W."/>
            <person name="Jaissle J."/>
            <person name="Johnson S.L."/>
            <person name="Koroleva G.I."/>
            <person name="Ladner J.T."/>
            <person name="Lo C.-C."/>
            <person name="Minogue T.D."/>
            <person name="Munk C."/>
            <person name="Palacios G.F."/>
            <person name="Redden C.L."/>
            <person name="Rosenzweig C.N."/>
            <person name="Scholz M.B."/>
            <person name="Teshima H."/>
            <person name="Xu Y."/>
        </authorList>
    </citation>
    <scope>NUCLEOTIDE SEQUENCE [LARGE SCALE GENOMIC DNA]</scope>
    <source>
        <strain evidence="2 4">BHP</strain>
    </source>
</reference>
<feature type="transmembrane region" description="Helical" evidence="1">
    <location>
        <begin position="371"/>
        <end position="389"/>
    </location>
</feature>
<dbReference type="Pfam" id="PF05975">
    <property type="entry name" value="EcsB"/>
    <property type="match status" value="1"/>
</dbReference>
<evidence type="ECO:0000313" key="5">
    <source>
        <dbReference type="Proteomes" id="UP000264294"/>
    </source>
</evidence>
<dbReference type="RefSeq" id="WP_042982139.1">
    <property type="nucleotide sequence ID" value="NZ_JMQC01000008.1"/>
</dbReference>
<feature type="transmembrane region" description="Helical" evidence="1">
    <location>
        <begin position="21"/>
        <end position="44"/>
    </location>
</feature>
<protein>
    <submittedName>
        <fullName evidence="2">Bacterial ABC transporter EcsB family protein</fullName>
    </submittedName>
    <submittedName>
        <fullName evidence="3">Permease</fullName>
    </submittedName>
</protein>
<feature type="transmembrane region" description="Helical" evidence="1">
    <location>
        <begin position="344"/>
        <end position="365"/>
    </location>
</feature>
<accession>A0A090YUK8</accession>
<name>A0A090YUK8_9BACI</name>